<keyword evidence="1" id="KW-0812">Transmembrane</keyword>
<reference evidence="2" key="1">
    <citation type="submission" date="2016-10" db="EMBL/GenBank/DDBJ databases">
        <authorList>
            <person name="de Groot N.N."/>
        </authorList>
    </citation>
    <scope>NUCLEOTIDE SEQUENCE</scope>
</reference>
<feature type="transmembrane region" description="Helical" evidence="1">
    <location>
        <begin position="6"/>
        <end position="22"/>
    </location>
</feature>
<name>A0A1W1D593_9ZZZZ</name>
<accession>A0A1W1D593</accession>
<organism evidence="2">
    <name type="scientific">hydrothermal vent metagenome</name>
    <dbReference type="NCBI Taxonomy" id="652676"/>
    <lineage>
        <taxon>unclassified sequences</taxon>
        <taxon>metagenomes</taxon>
        <taxon>ecological metagenomes</taxon>
    </lineage>
</organism>
<evidence type="ECO:0000313" key="2">
    <source>
        <dbReference type="EMBL" id="SFV75801.1"/>
    </source>
</evidence>
<dbReference type="EMBL" id="FPHP01000046">
    <property type="protein sequence ID" value="SFV75801.1"/>
    <property type="molecule type" value="Genomic_DNA"/>
</dbReference>
<sequence length="41" mass="4934">MLDTIVLILFVLFMIFIFGNYHKTKSQQREEQSSLNKKEEN</sequence>
<keyword evidence="1" id="KW-1133">Transmembrane helix</keyword>
<dbReference type="AlphaFoldDB" id="A0A1W1D593"/>
<protein>
    <submittedName>
        <fullName evidence="2">Uncharacterized protein</fullName>
    </submittedName>
</protein>
<proteinExistence type="predicted"/>
<evidence type="ECO:0000256" key="1">
    <source>
        <dbReference type="SAM" id="Phobius"/>
    </source>
</evidence>
<gene>
    <name evidence="2" type="ORF">MNB_SM-3-1336</name>
</gene>
<keyword evidence="1" id="KW-0472">Membrane</keyword>